<dbReference type="PATRIC" id="fig|1177755.3.peg.2557"/>
<keyword evidence="2" id="KW-1003">Cell membrane</keyword>
<feature type="transmembrane region" description="Helical" evidence="6">
    <location>
        <begin position="54"/>
        <end position="82"/>
    </location>
</feature>
<dbReference type="AlphaFoldDB" id="A0A1E2RX03"/>
<name>A0A1E2RX03_9HYPH</name>
<dbReference type="InterPro" id="IPR019108">
    <property type="entry name" value="Caa3_assmbl_CtaG-rel"/>
</dbReference>
<reference evidence="7 8" key="1">
    <citation type="submission" date="2016-07" db="EMBL/GenBank/DDBJ databases">
        <title>Draft genome sequence of Methyloligella halotolerans C2T (VKM B-2706T=CCUG 61687T=DSM 25045T), a halotolerant polyhydroxybutyrate accumulating methylotroph.</title>
        <authorList>
            <person name="Vasilenko O.V."/>
            <person name="Doronina N.V."/>
            <person name="Poroshina M.N."/>
            <person name="Tarlachkov S.V."/>
            <person name="Trotsenko Y.A."/>
        </authorList>
    </citation>
    <scope>NUCLEOTIDE SEQUENCE [LARGE SCALE GENOMIC DNA]</scope>
    <source>
        <strain evidence="7 8">VKM B-2706</strain>
    </source>
</reference>
<evidence type="ECO:0000256" key="3">
    <source>
        <dbReference type="ARBA" id="ARBA00022692"/>
    </source>
</evidence>
<dbReference type="GO" id="GO:0005886">
    <property type="term" value="C:plasma membrane"/>
    <property type="evidence" value="ECO:0007669"/>
    <property type="project" value="UniProtKB-SubCell"/>
</dbReference>
<proteinExistence type="predicted"/>
<feature type="transmembrane region" description="Helical" evidence="6">
    <location>
        <begin position="151"/>
        <end position="172"/>
    </location>
</feature>
<dbReference type="Proteomes" id="UP000095087">
    <property type="component" value="Unassembled WGS sequence"/>
</dbReference>
<keyword evidence="8" id="KW-1185">Reference proteome</keyword>
<keyword evidence="3 6" id="KW-0812">Transmembrane</keyword>
<keyword evidence="5 6" id="KW-0472">Membrane</keyword>
<feature type="transmembrane region" description="Helical" evidence="6">
    <location>
        <begin position="184"/>
        <end position="208"/>
    </location>
</feature>
<feature type="transmembrane region" description="Helical" evidence="6">
    <location>
        <begin position="25"/>
        <end position="42"/>
    </location>
</feature>
<feature type="transmembrane region" description="Helical" evidence="6">
    <location>
        <begin position="88"/>
        <end position="108"/>
    </location>
</feature>
<dbReference type="OrthoDB" id="259025at2"/>
<sequence>MIWNAIPYCGTAPEPGGAVWNLDPILITVLMAFAAAYAIGYARRIDPGANRTSALSFAIGWTILTLALISPLCNLSVALFAARVGQHMILALIAAPLIIAGRADIMLARAVRGLSETPGWAEFAIGTVGFALAVWIWHMPVPYTATFESHAIYWLMHITMIGTALIVWRVILRADPASMLMASFVTGIQMSGIGAILTLAPAALFAVHDNTTWPFGLTPLQDQILGGLIMWVPGGLILTIELLAALGVYLHRLEQRDRDEALSA</sequence>
<dbReference type="Pfam" id="PF09678">
    <property type="entry name" value="Caa3_CtaG"/>
    <property type="match status" value="1"/>
</dbReference>
<evidence type="ECO:0000256" key="6">
    <source>
        <dbReference type="SAM" id="Phobius"/>
    </source>
</evidence>
<evidence type="ECO:0000256" key="4">
    <source>
        <dbReference type="ARBA" id="ARBA00022989"/>
    </source>
</evidence>
<dbReference type="EMBL" id="MASI01000006">
    <property type="protein sequence ID" value="ODA66767.1"/>
    <property type="molecule type" value="Genomic_DNA"/>
</dbReference>
<accession>A0A1E2RX03</accession>
<evidence type="ECO:0000256" key="5">
    <source>
        <dbReference type="ARBA" id="ARBA00023136"/>
    </source>
</evidence>
<feature type="transmembrane region" description="Helical" evidence="6">
    <location>
        <begin position="120"/>
        <end position="139"/>
    </location>
</feature>
<gene>
    <name evidence="7" type="ORF">A7A08_02535</name>
</gene>
<dbReference type="STRING" id="1177755.A7A08_02535"/>
<evidence type="ECO:0000313" key="7">
    <source>
        <dbReference type="EMBL" id="ODA66767.1"/>
    </source>
</evidence>
<evidence type="ECO:0000256" key="1">
    <source>
        <dbReference type="ARBA" id="ARBA00004651"/>
    </source>
</evidence>
<comment type="caution">
    <text evidence="7">The sequence shown here is derived from an EMBL/GenBank/DDBJ whole genome shotgun (WGS) entry which is preliminary data.</text>
</comment>
<feature type="transmembrane region" description="Helical" evidence="6">
    <location>
        <begin position="228"/>
        <end position="250"/>
    </location>
</feature>
<protein>
    <submittedName>
        <fullName evidence="7">Cytochrome c oxidase caa3 assembly factor</fullName>
    </submittedName>
</protein>
<evidence type="ECO:0000256" key="2">
    <source>
        <dbReference type="ARBA" id="ARBA00022475"/>
    </source>
</evidence>
<comment type="subcellular location">
    <subcellularLocation>
        <location evidence="1">Cell membrane</location>
        <topology evidence="1">Multi-pass membrane protein</topology>
    </subcellularLocation>
</comment>
<evidence type="ECO:0000313" key="8">
    <source>
        <dbReference type="Proteomes" id="UP000095087"/>
    </source>
</evidence>
<dbReference type="RefSeq" id="WP_069095704.1">
    <property type="nucleotide sequence ID" value="NZ_MASI01000006.1"/>
</dbReference>
<organism evidence="7 8">
    <name type="scientific">Methyloligella halotolerans</name>
    <dbReference type="NCBI Taxonomy" id="1177755"/>
    <lineage>
        <taxon>Bacteria</taxon>
        <taxon>Pseudomonadati</taxon>
        <taxon>Pseudomonadota</taxon>
        <taxon>Alphaproteobacteria</taxon>
        <taxon>Hyphomicrobiales</taxon>
        <taxon>Hyphomicrobiaceae</taxon>
        <taxon>Methyloligella</taxon>
    </lineage>
</organism>
<keyword evidence="4 6" id="KW-1133">Transmembrane helix</keyword>